<sequence>MKSAAEVCARGTHFFTLELGLRPELRVRELGVDEMNQLECRLVEYKVLRCAPMCAEEI</sequence>
<dbReference type="EMBL" id="ATCF01000021">
    <property type="protein sequence ID" value="EPD98773.1"/>
    <property type="molecule type" value="Genomic_DNA"/>
</dbReference>
<gene>
    <name evidence="1" type="ORF">HMPREF1476_01515</name>
</gene>
<comment type="caution">
    <text evidence="1">The sequence shown here is derived from an EMBL/GenBank/DDBJ whole genome shotgun (WGS) entry which is preliminary data.</text>
</comment>
<name>S3BBT4_9BURK</name>
<evidence type="ECO:0000313" key="2">
    <source>
        <dbReference type="Proteomes" id="UP000014400"/>
    </source>
</evidence>
<organism evidence="1 2">
    <name type="scientific">Sutterella wadsworthensis HGA0223</name>
    <dbReference type="NCBI Taxonomy" id="1203554"/>
    <lineage>
        <taxon>Bacteria</taxon>
        <taxon>Pseudomonadati</taxon>
        <taxon>Pseudomonadota</taxon>
        <taxon>Betaproteobacteria</taxon>
        <taxon>Burkholderiales</taxon>
        <taxon>Sutterellaceae</taxon>
        <taxon>Sutterella</taxon>
    </lineage>
</organism>
<keyword evidence="2" id="KW-1185">Reference proteome</keyword>
<dbReference type="Proteomes" id="UP000014400">
    <property type="component" value="Unassembled WGS sequence"/>
</dbReference>
<dbReference type="HOGENOM" id="CLU_2977607_0_0_4"/>
<protein>
    <submittedName>
        <fullName evidence="1">Uncharacterized protein</fullName>
    </submittedName>
</protein>
<dbReference type="STRING" id="1203554.HMPREF1476_01515"/>
<dbReference type="Pfam" id="PF09652">
    <property type="entry name" value="Cas_VVA1548"/>
    <property type="match status" value="1"/>
</dbReference>
<dbReference type="RefSeq" id="WP_016474716.1">
    <property type="nucleotide sequence ID" value="NZ_KE150480.1"/>
</dbReference>
<proteinExistence type="predicted"/>
<accession>S3BBT4</accession>
<dbReference type="InterPro" id="IPR013443">
    <property type="entry name" value="CRISPR-assoc_prot_Csx16"/>
</dbReference>
<evidence type="ECO:0000313" key="1">
    <source>
        <dbReference type="EMBL" id="EPD98773.1"/>
    </source>
</evidence>
<reference evidence="1 2" key="1">
    <citation type="submission" date="2013-04" db="EMBL/GenBank/DDBJ databases">
        <title>The Genome Sequence of Sutterella wadsworthensis HGA0223.</title>
        <authorList>
            <consortium name="The Broad Institute Genomics Platform"/>
            <person name="Earl A."/>
            <person name="Ward D."/>
            <person name="Feldgarden M."/>
            <person name="Gevers D."/>
            <person name="Schmidt T.M."/>
            <person name="Dover J."/>
            <person name="Dai D."/>
            <person name="Walker B."/>
            <person name="Young S."/>
            <person name="Zeng Q."/>
            <person name="Gargeya S."/>
            <person name="Fitzgerald M."/>
            <person name="Haas B."/>
            <person name="Abouelleil A."/>
            <person name="Allen A.W."/>
            <person name="Alvarado L."/>
            <person name="Arachchi H.M."/>
            <person name="Berlin A.M."/>
            <person name="Chapman S.B."/>
            <person name="Gainer-Dewar J."/>
            <person name="Goldberg J."/>
            <person name="Griggs A."/>
            <person name="Gujja S."/>
            <person name="Hansen M."/>
            <person name="Howarth C."/>
            <person name="Imamovic A."/>
            <person name="Ireland A."/>
            <person name="Larimer J."/>
            <person name="McCowan C."/>
            <person name="Murphy C."/>
            <person name="Pearson M."/>
            <person name="Poon T.W."/>
            <person name="Priest M."/>
            <person name="Roberts A."/>
            <person name="Saif S."/>
            <person name="Shea T."/>
            <person name="Sisk P."/>
            <person name="Sykes S."/>
            <person name="Wortman J."/>
            <person name="Nusbaum C."/>
            <person name="Birren B."/>
        </authorList>
    </citation>
    <scope>NUCLEOTIDE SEQUENCE [LARGE SCALE GENOMIC DNA]</scope>
    <source>
        <strain evidence="1 2">HGA0223</strain>
    </source>
</reference>
<dbReference type="AlphaFoldDB" id="S3BBT4"/>